<gene>
    <name evidence="1" type="ORF">DKT69_11360</name>
</gene>
<dbReference type="Proteomes" id="UP000246050">
    <property type="component" value="Unassembled WGS sequence"/>
</dbReference>
<evidence type="ECO:0000313" key="1">
    <source>
        <dbReference type="EMBL" id="PWR15346.1"/>
    </source>
</evidence>
<sequence length="341" mass="37458">MSLPQQRSELPGGGGVHHIDEYLDFVAAEYLHTYISLGGTAVRLVVTGDDDIAKRFDRGLAQRCTAGAGGFVYVTVDSAVTRVHLMDQLFFAVARQVDWMALAATVLTEAYRQAGFPAPGSGVAELDVAVVAAHHEIDSSELYRSVRRALERAVLKDSALAHEFRVAMYRLCQAVMAHGDVTQADRLAVLGWLQGEKVPAAQLRSVLLHTKIARHNARAMLTSLSQWVRRAGRSGTVLLIDLERVAVARRPAAEERDGHYYSKAATLDAYELLRQLIDATDELAGLFVAVLLPPELVIDEARGLPAYSALHLRVADEVRDRHRANPFAALIRLDVRLEAVR</sequence>
<organism evidence="1 2">
    <name type="scientific">Micromonospora sicca</name>
    <dbReference type="NCBI Taxonomy" id="2202420"/>
    <lineage>
        <taxon>Bacteria</taxon>
        <taxon>Bacillati</taxon>
        <taxon>Actinomycetota</taxon>
        <taxon>Actinomycetes</taxon>
        <taxon>Micromonosporales</taxon>
        <taxon>Micromonosporaceae</taxon>
        <taxon>Micromonospora</taxon>
    </lineage>
</organism>
<dbReference type="AlphaFoldDB" id="A0A317DNE8"/>
<dbReference type="InterPro" id="IPR021228">
    <property type="entry name" value="BrxD"/>
</dbReference>
<name>A0A317DNE8_9ACTN</name>
<evidence type="ECO:0000313" key="2">
    <source>
        <dbReference type="Proteomes" id="UP000246050"/>
    </source>
</evidence>
<accession>A0A317DNE8</accession>
<dbReference type="OrthoDB" id="3362391at2"/>
<dbReference type="RefSeq" id="WP_109801526.1">
    <property type="nucleotide sequence ID" value="NZ_QGKS01000187.1"/>
</dbReference>
<dbReference type="EMBL" id="QGKS01000187">
    <property type="protein sequence ID" value="PWR15346.1"/>
    <property type="molecule type" value="Genomic_DNA"/>
</dbReference>
<reference evidence="1 2" key="1">
    <citation type="submission" date="2018-05" db="EMBL/GenBank/DDBJ databases">
        <title>Micromonosporas from Atacama Desert.</title>
        <authorList>
            <person name="Carro L."/>
            <person name="Golinska P."/>
            <person name="Klenk H.-P."/>
            <person name="Goodfellow M."/>
        </authorList>
    </citation>
    <scope>NUCLEOTIDE SEQUENCE [LARGE SCALE GENOMIC DNA]</scope>
    <source>
        <strain evidence="1 2">4G51</strain>
    </source>
</reference>
<proteinExistence type="predicted"/>
<comment type="caution">
    <text evidence="1">The sequence shown here is derived from an EMBL/GenBank/DDBJ whole genome shotgun (WGS) entry which is preliminary data.</text>
</comment>
<dbReference type="Pfam" id="PF10923">
    <property type="entry name" value="BrxC_BrxD"/>
    <property type="match status" value="1"/>
</dbReference>
<protein>
    <submittedName>
        <fullName evidence="1">Uncharacterized protein</fullName>
    </submittedName>
</protein>